<reference evidence="1 2" key="2">
    <citation type="journal article" date="2017" name="Sci. Rep.">
        <title>A mobile pathogenicity chromosome in Fusarium oxysporum for infection of multiple cucurbit species.</title>
        <authorList>
            <person name="van Dam P."/>
            <person name="Fokkens L."/>
            <person name="Ayukawa Y."/>
            <person name="van der Gragt M."/>
            <person name="Ter Horst A."/>
            <person name="Brankovics B."/>
            <person name="Houterman P.M."/>
            <person name="Arie T."/>
            <person name="Rep M."/>
        </authorList>
    </citation>
    <scope>NUCLEOTIDE SEQUENCE [LARGE SCALE GENOMIC DNA]</scope>
    <source>
        <strain evidence="1 2">Forc016</strain>
    </source>
</reference>
<proteinExistence type="predicted"/>
<gene>
    <name evidence="1" type="ORF">AU210_015821</name>
</gene>
<comment type="caution">
    <text evidence="1">The sequence shown here is derived from an EMBL/GenBank/DDBJ whole genome shotgun (WGS) entry which is preliminary data.</text>
</comment>
<name>A0A2H3GAC1_FUSOX</name>
<evidence type="ECO:0000313" key="2">
    <source>
        <dbReference type="Proteomes" id="UP000219602"/>
    </source>
</evidence>
<dbReference type="Gene3D" id="3.40.710.10">
    <property type="entry name" value="DD-peptidase/beta-lactamase superfamily"/>
    <property type="match status" value="1"/>
</dbReference>
<evidence type="ECO:0000313" key="1">
    <source>
        <dbReference type="EMBL" id="PCD22019.1"/>
    </source>
</evidence>
<dbReference type="STRING" id="327505.A0A2H3GAC1"/>
<protein>
    <submittedName>
        <fullName evidence="1">Uncharacterized protein</fullName>
    </submittedName>
</protein>
<organism evidence="1 2">
    <name type="scientific">Fusarium oxysporum f. sp. radicis-cucumerinum</name>
    <dbReference type="NCBI Taxonomy" id="327505"/>
    <lineage>
        <taxon>Eukaryota</taxon>
        <taxon>Fungi</taxon>
        <taxon>Dikarya</taxon>
        <taxon>Ascomycota</taxon>
        <taxon>Pezizomycotina</taxon>
        <taxon>Sordariomycetes</taxon>
        <taxon>Hypocreomycetidae</taxon>
        <taxon>Hypocreales</taxon>
        <taxon>Nectriaceae</taxon>
        <taxon>Fusarium</taxon>
        <taxon>Fusarium oxysporum species complex</taxon>
    </lineage>
</organism>
<dbReference type="AlphaFoldDB" id="A0A2H3GAC1"/>
<reference evidence="1 2" key="1">
    <citation type="journal article" date="2016" name="Environ. Microbiol.">
        <title>Effector profiles distinguish formae speciales of Fusarium oxysporum.</title>
        <authorList>
            <person name="van Dam P."/>
            <person name="Fokkens L."/>
            <person name="Schmidt S.M."/>
            <person name="Linmans J.H."/>
            <person name="Kistler H.C."/>
            <person name="Ma L.J."/>
            <person name="Rep M."/>
        </authorList>
    </citation>
    <scope>NUCLEOTIDE SEQUENCE [LARGE SCALE GENOMIC DNA]</scope>
    <source>
        <strain evidence="1 2">Forc016</strain>
    </source>
</reference>
<accession>A0A2H3GAC1</accession>
<sequence length="113" mass="12600">MFQPHLKTDAGLDNPDEYSLSDRNATWNAVPNSVPVNYGLGGLINTTAIPGRRVKHSLTWSGYPNCYWWVDITNGVAGVYLSQLVPTGDQKSIELLTEFEKFVYQSQGSSYLQ</sequence>
<dbReference type="EMBL" id="MABQ02000012">
    <property type="protein sequence ID" value="PCD22019.1"/>
    <property type="molecule type" value="Genomic_DNA"/>
</dbReference>
<dbReference type="InterPro" id="IPR012338">
    <property type="entry name" value="Beta-lactam/transpept-like"/>
</dbReference>
<dbReference type="Proteomes" id="UP000219602">
    <property type="component" value="Chromosome RC"/>
</dbReference>
<dbReference type="SUPFAM" id="SSF56601">
    <property type="entry name" value="beta-lactamase/transpeptidase-like"/>
    <property type="match status" value="1"/>
</dbReference>